<name>A0A377Q095_9HELI</name>
<keyword evidence="1" id="KW-1133">Transmembrane helix</keyword>
<organism evidence="2 3">
    <name type="scientific">Helicobacter pullorum</name>
    <dbReference type="NCBI Taxonomy" id="35818"/>
    <lineage>
        <taxon>Bacteria</taxon>
        <taxon>Pseudomonadati</taxon>
        <taxon>Campylobacterota</taxon>
        <taxon>Epsilonproteobacteria</taxon>
        <taxon>Campylobacterales</taxon>
        <taxon>Helicobacteraceae</taxon>
        <taxon>Helicobacter</taxon>
    </lineage>
</organism>
<evidence type="ECO:0000256" key="1">
    <source>
        <dbReference type="SAM" id="Phobius"/>
    </source>
</evidence>
<sequence length="378" mass="44603">MRIQNGLNNFLQKKLSSKQFIFGVCLIPLPVVVVLFGILWLYDPLQLFHKPIFRETTFFGDMRLAARGIIRYYDFDSVILGTSMLENTSAKEAGEKLGGKWVNLSLINSSYDERAVILEYLFGYKKPQKIIYSLESFTIAFIKDTSRFDYLYDENPLDDFKVYLNDKFILCALAWRESKDCTGRDLEELLKWSNHEDLKILFGGFEKWLKYGKKETIAMLKNIKDTPFVVKKDNFDLEKQRNYIQTYVLDFVAENPQTQFYFIVPTYSRLSYRIGSDNFDNKVFYNRALNLKWFVQELEKYPNTKIFGFDTLDYADDIASYRDFIHYNVDMNSLHLDSIKQGKHILDSNNIDSYLKVMEDKIKNYDLKPFIEKAKTIQ</sequence>
<evidence type="ECO:0000313" key="3">
    <source>
        <dbReference type="Proteomes" id="UP000255269"/>
    </source>
</evidence>
<proteinExistence type="predicted"/>
<dbReference type="AlphaFoldDB" id="A0A377Q095"/>
<keyword evidence="1" id="KW-0472">Membrane</keyword>
<keyword evidence="1" id="KW-0812">Transmembrane</keyword>
<evidence type="ECO:0000313" key="2">
    <source>
        <dbReference type="EMBL" id="STQ88556.1"/>
    </source>
</evidence>
<protein>
    <submittedName>
        <fullName evidence="2">Uncharacterized protein</fullName>
    </submittedName>
</protein>
<gene>
    <name evidence="2" type="ORF">NCTC13156_01404</name>
</gene>
<dbReference type="Proteomes" id="UP000255269">
    <property type="component" value="Unassembled WGS sequence"/>
</dbReference>
<feature type="transmembrane region" description="Helical" evidence="1">
    <location>
        <begin position="20"/>
        <end position="42"/>
    </location>
</feature>
<dbReference type="EMBL" id="UGJF01000001">
    <property type="protein sequence ID" value="STQ88556.1"/>
    <property type="molecule type" value="Genomic_DNA"/>
</dbReference>
<reference evidence="2 3" key="1">
    <citation type="submission" date="2018-06" db="EMBL/GenBank/DDBJ databases">
        <authorList>
            <consortium name="Pathogen Informatics"/>
            <person name="Doyle S."/>
        </authorList>
    </citation>
    <scope>NUCLEOTIDE SEQUENCE [LARGE SCALE GENOMIC DNA]</scope>
    <source>
        <strain evidence="2 3">NCTC13156</strain>
    </source>
</reference>
<accession>A0A377Q095</accession>
<dbReference type="RefSeq" id="WP_115057101.1">
    <property type="nucleotide sequence ID" value="NZ_UGJF01000001.1"/>
</dbReference>